<dbReference type="PANTHER" id="PTHR31793:SF37">
    <property type="entry name" value="ACYL-COA THIOESTER HYDROLASE YBGC"/>
    <property type="match status" value="1"/>
</dbReference>
<dbReference type="CDD" id="cd00586">
    <property type="entry name" value="4HBT"/>
    <property type="match status" value="1"/>
</dbReference>
<keyword evidence="1" id="KW-0378">Hydrolase</keyword>
<dbReference type="PANTHER" id="PTHR31793">
    <property type="entry name" value="4-HYDROXYBENZOYL-COA THIOESTERASE FAMILY MEMBER"/>
    <property type="match status" value="1"/>
</dbReference>
<keyword evidence="3" id="KW-1185">Reference proteome</keyword>
<accession>A0ABM9ATD9</accession>
<dbReference type="Gene3D" id="3.10.129.10">
    <property type="entry name" value="Hotdog Thioesterase"/>
    <property type="match status" value="1"/>
</dbReference>
<protein>
    <recommendedName>
        <fullName evidence="4">Acyl-CoA thioesterase</fullName>
    </recommendedName>
</protein>
<evidence type="ECO:0000313" key="2">
    <source>
        <dbReference type="EMBL" id="CAH0997265.1"/>
    </source>
</evidence>
<evidence type="ECO:0008006" key="4">
    <source>
        <dbReference type="Google" id="ProtNLM"/>
    </source>
</evidence>
<dbReference type="EMBL" id="CAKLPY010000003">
    <property type="protein sequence ID" value="CAH0997265.1"/>
    <property type="molecule type" value="Genomic_DNA"/>
</dbReference>
<organism evidence="2 3">
    <name type="scientific">Emticicia aquatica</name>
    <dbReference type="NCBI Taxonomy" id="1681835"/>
    <lineage>
        <taxon>Bacteria</taxon>
        <taxon>Pseudomonadati</taxon>
        <taxon>Bacteroidota</taxon>
        <taxon>Cytophagia</taxon>
        <taxon>Cytophagales</taxon>
        <taxon>Leadbetterellaceae</taxon>
        <taxon>Emticicia</taxon>
    </lineage>
</organism>
<evidence type="ECO:0000313" key="3">
    <source>
        <dbReference type="Proteomes" id="UP000837932"/>
    </source>
</evidence>
<dbReference type="Proteomes" id="UP000837932">
    <property type="component" value="Unassembled WGS sequence"/>
</dbReference>
<dbReference type="InterPro" id="IPR029069">
    <property type="entry name" value="HotDog_dom_sf"/>
</dbReference>
<comment type="caution">
    <text evidence="2">The sequence shown here is derived from an EMBL/GenBank/DDBJ whole genome shotgun (WGS) entry which is preliminary data.</text>
</comment>
<evidence type="ECO:0000256" key="1">
    <source>
        <dbReference type="ARBA" id="ARBA00022801"/>
    </source>
</evidence>
<dbReference type="SUPFAM" id="SSF54637">
    <property type="entry name" value="Thioesterase/thiol ester dehydrase-isomerase"/>
    <property type="match status" value="1"/>
</dbReference>
<gene>
    <name evidence="2" type="ORF">EMA8858_03396</name>
</gene>
<dbReference type="InterPro" id="IPR050563">
    <property type="entry name" value="4-hydroxybenzoyl-CoA_TE"/>
</dbReference>
<reference evidence="2" key="1">
    <citation type="submission" date="2021-12" db="EMBL/GenBank/DDBJ databases">
        <authorList>
            <person name="Rodrigo-Torres L."/>
            <person name="Arahal R. D."/>
            <person name="Lucena T."/>
        </authorList>
    </citation>
    <scope>NUCLEOTIDE SEQUENCE</scope>
    <source>
        <strain evidence="2">CECT 8858</strain>
    </source>
</reference>
<name>A0ABM9ATD9_9BACT</name>
<dbReference type="Pfam" id="PF13279">
    <property type="entry name" value="4HBT_2"/>
    <property type="match status" value="1"/>
</dbReference>
<proteinExistence type="predicted"/>
<dbReference type="RefSeq" id="WP_238807907.1">
    <property type="nucleotide sequence ID" value="NZ_CAKLPY010000003.1"/>
</dbReference>
<sequence length="135" mass="15722">MAYVFYLPIKVIAEDIDELNHVNNIVYLRYVQDAAIGHWKTVPQEVASQIIWVARRHEIDYLKPAFLGDELVVKTWVDSFVGVKSVRHCEIMRGVEVLARSLTHWISLDSQTFRPKRLTEETVSLFFSESEEKSK</sequence>